<dbReference type="Pfam" id="PF06945">
    <property type="entry name" value="DUF1289"/>
    <property type="match status" value="1"/>
</dbReference>
<accession>A0ABS5QJI9</accession>
<organism evidence="1 2">
    <name type="scientific">Roseococcus pinisoli</name>
    <dbReference type="NCBI Taxonomy" id="2835040"/>
    <lineage>
        <taxon>Bacteria</taxon>
        <taxon>Pseudomonadati</taxon>
        <taxon>Pseudomonadota</taxon>
        <taxon>Alphaproteobacteria</taxon>
        <taxon>Acetobacterales</taxon>
        <taxon>Roseomonadaceae</taxon>
        <taxon>Roseococcus</taxon>
    </lineage>
</organism>
<evidence type="ECO:0000313" key="2">
    <source>
        <dbReference type="Proteomes" id="UP000766336"/>
    </source>
</evidence>
<comment type="caution">
    <text evidence="1">The sequence shown here is derived from an EMBL/GenBank/DDBJ whole genome shotgun (WGS) entry which is preliminary data.</text>
</comment>
<evidence type="ECO:0000313" key="1">
    <source>
        <dbReference type="EMBL" id="MBS7813503.1"/>
    </source>
</evidence>
<keyword evidence="2" id="KW-1185">Reference proteome</keyword>
<dbReference type="EMBL" id="JAHCDA010000005">
    <property type="protein sequence ID" value="MBS7813503.1"/>
    <property type="molecule type" value="Genomic_DNA"/>
</dbReference>
<gene>
    <name evidence="1" type="ORF">KHU32_21360</name>
</gene>
<dbReference type="RefSeq" id="WP_213672201.1">
    <property type="nucleotide sequence ID" value="NZ_JAHCDA010000005.1"/>
</dbReference>
<protein>
    <submittedName>
        <fullName evidence="1">DUF1289 domain-containing protein</fullName>
    </submittedName>
</protein>
<dbReference type="InterPro" id="IPR010710">
    <property type="entry name" value="DUF1289"/>
</dbReference>
<reference evidence="1 2" key="1">
    <citation type="submission" date="2021-05" db="EMBL/GenBank/DDBJ databases">
        <title>Roseococcus sp. XZZS9, whole genome shotgun sequencing project.</title>
        <authorList>
            <person name="Zhao G."/>
            <person name="Shen L."/>
        </authorList>
    </citation>
    <scope>NUCLEOTIDE SEQUENCE [LARGE SCALE GENOMIC DNA]</scope>
    <source>
        <strain evidence="1 2">XZZS9</strain>
    </source>
</reference>
<dbReference type="Proteomes" id="UP000766336">
    <property type="component" value="Unassembled WGS sequence"/>
</dbReference>
<name>A0ABS5QJI9_9PROT</name>
<sequence length="83" mass="8700">MPDIPQPTDSDPPSPCRHVCRLEGEVCLGCGRRLDEIAAWSIASVAARHAILRAAGERRAAFGDEAAGLPARPGAAVAQRKKG</sequence>
<proteinExistence type="predicted"/>